<proteinExistence type="predicted"/>
<reference evidence="1 2" key="1">
    <citation type="submission" date="2021-03" db="EMBL/GenBank/DDBJ databases">
        <authorList>
            <person name="King G.J."/>
            <person name="Bancroft I."/>
            <person name="Baten A."/>
            <person name="Bloomfield J."/>
            <person name="Borpatragohain P."/>
            <person name="He Z."/>
            <person name="Irish N."/>
            <person name="Irwin J."/>
            <person name="Liu K."/>
            <person name="Mauleon R.P."/>
            <person name="Moore J."/>
            <person name="Morris R."/>
            <person name="Ostergaard L."/>
            <person name="Wang B."/>
            <person name="Wells R."/>
        </authorList>
    </citation>
    <scope>NUCLEOTIDE SEQUENCE [LARGE SCALE GENOMIC DNA]</scope>
    <source>
        <strain evidence="1">R-o-18</strain>
        <tissue evidence="1">Leaf</tissue>
    </source>
</reference>
<protein>
    <submittedName>
        <fullName evidence="1">Uncharacterized protein</fullName>
    </submittedName>
</protein>
<name>A0ABQ7LBJ5_BRACM</name>
<sequence length="548" mass="62523">MNQVSSKSETEAVSSLSASMEYPMSKKNQLFINKRIDEIVWFCIIGIWKEEDSVADLGLILYGIHKKGIFSEESCWRKPRRRLVFWFSGFLEDGISKVVAYSLKCYEFCVKYRKWKYNRHWRNQDSGINLIIDSGTERYQSCDVHKRERSWRHVSFMEDSNIAGLSMDEKQFFAVIIDVNLRRYSRLERYLKLVGISTPTSDRCEAVLGDTEAAQVFGVSSSDYTDAVKASGFTACDDQGLFKIIRKEAARRKYKRKKLDKVSCIGVKLPEIFRDQDICVCYNQLCAGTDGLRWRLMKKSVLRLSTIRMCERLQAKCLMKDKVARDVSSSTSNNLMWSYQYYVMSDASSEYGFLVPGGVSHSCLENVWVASDKSVGLCLEKTKGNQDRVSVRYSSMDWSHSMTKRSGWKELSQDMRQSCCKGGSQVSAVVSAVGEIGYRVCGIDRNYRGYCVIGGRVHEIGVLATQKISAELTFTEKVSHVLFIDGASKGLPVSKLSDIPEKSTGDHEDVLTQEMKLLRAKTRWRMLKCVSALVNKKKKEVTYHKPLD</sequence>
<dbReference type="Proteomes" id="UP000823674">
    <property type="component" value="Chromosome A09"/>
</dbReference>
<dbReference type="EMBL" id="JADBGQ010000008">
    <property type="protein sequence ID" value="KAG5382975.1"/>
    <property type="molecule type" value="Genomic_DNA"/>
</dbReference>
<comment type="caution">
    <text evidence="1">The sequence shown here is derived from an EMBL/GenBank/DDBJ whole genome shotgun (WGS) entry which is preliminary data.</text>
</comment>
<evidence type="ECO:0000313" key="1">
    <source>
        <dbReference type="EMBL" id="KAG5382975.1"/>
    </source>
</evidence>
<accession>A0ABQ7LBJ5</accession>
<evidence type="ECO:0000313" key="2">
    <source>
        <dbReference type="Proteomes" id="UP000823674"/>
    </source>
</evidence>
<organism evidence="1 2">
    <name type="scientific">Brassica rapa subsp. trilocularis</name>
    <dbReference type="NCBI Taxonomy" id="1813537"/>
    <lineage>
        <taxon>Eukaryota</taxon>
        <taxon>Viridiplantae</taxon>
        <taxon>Streptophyta</taxon>
        <taxon>Embryophyta</taxon>
        <taxon>Tracheophyta</taxon>
        <taxon>Spermatophyta</taxon>
        <taxon>Magnoliopsida</taxon>
        <taxon>eudicotyledons</taxon>
        <taxon>Gunneridae</taxon>
        <taxon>Pentapetalae</taxon>
        <taxon>rosids</taxon>
        <taxon>malvids</taxon>
        <taxon>Brassicales</taxon>
        <taxon>Brassicaceae</taxon>
        <taxon>Brassiceae</taxon>
        <taxon>Brassica</taxon>
    </lineage>
</organism>
<keyword evidence="2" id="KW-1185">Reference proteome</keyword>
<gene>
    <name evidence="1" type="primary">A09g503130.1_BraROA</name>
    <name evidence="1" type="ORF">IGI04_034445</name>
</gene>